<dbReference type="HAMAP" id="MF_00832">
    <property type="entry name" value="RutD"/>
    <property type="match status" value="1"/>
</dbReference>
<feature type="domain" description="AB hydrolase-1" evidence="3">
    <location>
        <begin position="13"/>
        <end position="242"/>
    </location>
</feature>
<dbReference type="SUPFAM" id="SSF53474">
    <property type="entry name" value="alpha/beta-Hydrolases"/>
    <property type="match status" value="1"/>
</dbReference>
<dbReference type="EC" id="3.5.1.-" evidence="2"/>
<dbReference type="AlphaFoldDB" id="A0A975YP92"/>
<keyword evidence="5" id="KW-1185">Reference proteome</keyword>
<evidence type="ECO:0000259" key="3">
    <source>
        <dbReference type="Pfam" id="PF00561"/>
    </source>
</evidence>
<comment type="similarity">
    <text evidence="2">Belongs to the AB hydrolase superfamily. Hydrolase RutD family.</text>
</comment>
<dbReference type="InterPro" id="IPR029058">
    <property type="entry name" value="AB_hydrolase_fold"/>
</dbReference>
<sequence length="254" mass="28452">MYFEIHGDNHPDTVLLSSGLGGSHHYWDSLIPELATRFRVVVYDQYGTGNSDGAIGEGYSVTDMAQEVNALLSTTKTQQVHFIGHALGGLIGLQLALDAPHKVASLLLINSWEKTDDHTRLCFEIRKRLLHESGVEMFVKAQPLFLYPAQWIKQHAALLSEEAQKMAAAFADTSNLLRRITAIEQFDLSGQLHNIRCPTGIIASRDDLLVPYSCSEQLNQAIPDSYLYFMPYGGHACNITEPEEFRQILDHFYS</sequence>
<gene>
    <name evidence="2 4" type="primary">rutD</name>
    <name evidence="4" type="ORF">KNV97_10000</name>
</gene>
<protein>
    <recommendedName>
        <fullName evidence="2">Putative carbamate hydrolase RutD</fullName>
        <ecNumber evidence="2">3.5.1.-</ecNumber>
    </recommendedName>
    <alternativeName>
        <fullName evidence="2">Aminohydrolase</fullName>
    </alternativeName>
</protein>
<dbReference type="GO" id="GO:0019740">
    <property type="term" value="P:nitrogen utilization"/>
    <property type="evidence" value="ECO:0007669"/>
    <property type="project" value="UniProtKB-UniRule"/>
</dbReference>
<dbReference type="RefSeq" id="WP_136484614.1">
    <property type="nucleotide sequence ID" value="NZ_CP076643.1"/>
</dbReference>
<dbReference type="PRINTS" id="PR00111">
    <property type="entry name" value="ABHYDROLASE"/>
</dbReference>
<dbReference type="Pfam" id="PF00561">
    <property type="entry name" value="Abhydrolase_1"/>
    <property type="match status" value="1"/>
</dbReference>
<dbReference type="InterPro" id="IPR050471">
    <property type="entry name" value="AB_hydrolase"/>
</dbReference>
<evidence type="ECO:0000256" key="1">
    <source>
        <dbReference type="ARBA" id="ARBA00022801"/>
    </source>
</evidence>
<dbReference type="InterPro" id="IPR019913">
    <property type="entry name" value="Pyrimidine_utilisation_RutD"/>
</dbReference>
<comment type="catalytic activity">
    <reaction evidence="2">
        <text>carbamate + 2 H(+) = NH4(+) + CO2</text>
        <dbReference type="Rhea" id="RHEA:15649"/>
        <dbReference type="ChEBI" id="CHEBI:13941"/>
        <dbReference type="ChEBI" id="CHEBI:15378"/>
        <dbReference type="ChEBI" id="CHEBI:16526"/>
        <dbReference type="ChEBI" id="CHEBI:28938"/>
    </reaction>
</comment>
<keyword evidence="1 2" id="KW-0378">Hydrolase</keyword>
<evidence type="ECO:0000313" key="5">
    <source>
        <dbReference type="Proteomes" id="UP000694232"/>
    </source>
</evidence>
<dbReference type="InterPro" id="IPR000073">
    <property type="entry name" value="AB_hydrolase_1"/>
</dbReference>
<dbReference type="GO" id="GO:0016811">
    <property type="term" value="F:hydrolase activity, acting on carbon-nitrogen (but not peptide) bonds, in linear amides"/>
    <property type="evidence" value="ECO:0007669"/>
    <property type="project" value="InterPro"/>
</dbReference>
<proteinExistence type="inferred from homology"/>
<dbReference type="PANTHER" id="PTHR43433">
    <property type="entry name" value="HYDROLASE, ALPHA/BETA FOLD FAMILY PROTEIN"/>
    <property type="match status" value="1"/>
</dbReference>
<accession>A0A975YP92</accession>
<evidence type="ECO:0000256" key="2">
    <source>
        <dbReference type="HAMAP-Rule" id="MF_00832"/>
    </source>
</evidence>
<dbReference type="Proteomes" id="UP000694232">
    <property type="component" value="Chromosome 1"/>
</dbReference>
<dbReference type="NCBIfam" id="TIGR03611">
    <property type="entry name" value="RutD"/>
    <property type="match status" value="1"/>
</dbReference>
<dbReference type="PANTHER" id="PTHR43433:SF5">
    <property type="entry name" value="AB HYDROLASE-1 DOMAIN-CONTAINING PROTEIN"/>
    <property type="match status" value="1"/>
</dbReference>
<comment type="function">
    <text evidence="2">Involved in pyrimidine catabolism. May facilitate the hydrolysis of carbamate, a reaction that can also occur spontaneously.</text>
</comment>
<reference evidence="4" key="1">
    <citation type="submission" date="2021-06" db="EMBL/GenBank/DDBJ databases">
        <title>Vibrio nov. sp., novel gut bacterium isolated from Yellow Sea oyster.</title>
        <authorList>
            <person name="Muhammad N."/>
            <person name="Nguyen T.H."/>
            <person name="Lee Y.-J."/>
            <person name="Ko J."/>
            <person name="Kim S.-G."/>
        </authorList>
    </citation>
    <scope>NUCLEOTIDE SEQUENCE</scope>
    <source>
        <strain evidence="4">OG9-811</strain>
    </source>
</reference>
<dbReference type="Gene3D" id="3.40.50.1820">
    <property type="entry name" value="alpha/beta hydrolase"/>
    <property type="match status" value="1"/>
</dbReference>
<dbReference type="EMBL" id="CP076643">
    <property type="protein sequence ID" value="QXO18572.1"/>
    <property type="molecule type" value="Genomic_DNA"/>
</dbReference>
<name>A0A975YP92_9VIBR</name>
<evidence type="ECO:0000313" key="4">
    <source>
        <dbReference type="EMBL" id="QXO18572.1"/>
    </source>
</evidence>
<dbReference type="GO" id="GO:0006212">
    <property type="term" value="P:uracil catabolic process"/>
    <property type="evidence" value="ECO:0007669"/>
    <property type="project" value="UniProtKB-UniRule"/>
</dbReference>
<dbReference type="KEGG" id="vos:KNV97_10000"/>
<organism evidence="4 5">
    <name type="scientific">Vibrio ostreae</name>
    <dbReference type="NCBI Taxonomy" id="2841925"/>
    <lineage>
        <taxon>Bacteria</taxon>
        <taxon>Pseudomonadati</taxon>
        <taxon>Pseudomonadota</taxon>
        <taxon>Gammaproteobacteria</taxon>
        <taxon>Vibrionales</taxon>
        <taxon>Vibrionaceae</taxon>
        <taxon>Vibrio</taxon>
    </lineage>
</organism>